<sequence>MIGCGKGVIRSVLVNQKNKAEVIPVDYAINGLIVIPYEFNKQAKRPANVPVYNITNADHRKMCMGTVVEMSKRINKQIPFDAGLWYPDPCVTTNQYYHNFNVALFHWLPAYFLDFLMLILGQKRL</sequence>
<name>A0A9P9YCQ9_9MUSC</name>
<dbReference type="AlphaFoldDB" id="A0A9P9YCQ9"/>
<dbReference type="Proteomes" id="UP001059596">
    <property type="component" value="Unassembled WGS sequence"/>
</dbReference>
<organism evidence="2 3">
    <name type="scientific">Drosophila gunungcola</name>
    <name type="common">fruit fly</name>
    <dbReference type="NCBI Taxonomy" id="103775"/>
    <lineage>
        <taxon>Eukaryota</taxon>
        <taxon>Metazoa</taxon>
        <taxon>Ecdysozoa</taxon>
        <taxon>Arthropoda</taxon>
        <taxon>Hexapoda</taxon>
        <taxon>Insecta</taxon>
        <taxon>Pterygota</taxon>
        <taxon>Neoptera</taxon>
        <taxon>Endopterygota</taxon>
        <taxon>Diptera</taxon>
        <taxon>Brachycera</taxon>
        <taxon>Muscomorpha</taxon>
        <taxon>Ephydroidea</taxon>
        <taxon>Drosophilidae</taxon>
        <taxon>Drosophila</taxon>
        <taxon>Sophophora</taxon>
    </lineage>
</organism>
<comment type="caution">
    <text evidence="2">The sequence shown here is derived from an EMBL/GenBank/DDBJ whole genome shotgun (WGS) entry which is preliminary data.</text>
</comment>
<feature type="transmembrane region" description="Helical" evidence="1">
    <location>
        <begin position="104"/>
        <end position="121"/>
    </location>
</feature>
<keyword evidence="1" id="KW-1133">Transmembrane helix</keyword>
<accession>A0A9P9YCQ9</accession>
<keyword evidence="1" id="KW-0472">Membrane</keyword>
<gene>
    <name evidence="2" type="ORF">M5D96_013095</name>
</gene>
<evidence type="ECO:0008006" key="4">
    <source>
        <dbReference type="Google" id="ProtNLM"/>
    </source>
</evidence>
<evidence type="ECO:0000313" key="3">
    <source>
        <dbReference type="Proteomes" id="UP001059596"/>
    </source>
</evidence>
<reference evidence="2" key="1">
    <citation type="journal article" date="2023" name="Genome Biol. Evol.">
        <title>Long-read-based Genome Assembly of Drosophila gunungcola Reveals Fewer Chemosensory Genes in Flower-breeding Species.</title>
        <authorList>
            <person name="Negi A."/>
            <person name="Liao B.Y."/>
            <person name="Yeh S.D."/>
        </authorList>
    </citation>
    <scope>NUCLEOTIDE SEQUENCE</scope>
    <source>
        <strain evidence="2">Sukarami</strain>
    </source>
</reference>
<keyword evidence="1" id="KW-0812">Transmembrane</keyword>
<protein>
    <recommendedName>
        <fullName evidence="4">Fatty acyl-CoA reductase</fullName>
    </recommendedName>
</protein>
<evidence type="ECO:0000313" key="2">
    <source>
        <dbReference type="EMBL" id="KAI8034133.1"/>
    </source>
</evidence>
<dbReference type="EMBL" id="JAMKOV010000080">
    <property type="protein sequence ID" value="KAI8034133.1"/>
    <property type="molecule type" value="Genomic_DNA"/>
</dbReference>
<evidence type="ECO:0000256" key="1">
    <source>
        <dbReference type="SAM" id="Phobius"/>
    </source>
</evidence>
<proteinExistence type="predicted"/>
<keyword evidence="3" id="KW-1185">Reference proteome</keyword>